<feature type="short sequence motif" description="GXGXXG" evidence="4">
    <location>
        <begin position="58"/>
        <end position="63"/>
    </location>
</feature>
<evidence type="ECO:0000313" key="6">
    <source>
        <dbReference type="EMBL" id="GEM79896.1"/>
    </source>
</evidence>
<keyword evidence="1 4" id="KW-0378">Hydrolase</keyword>
<dbReference type="InterPro" id="IPR002641">
    <property type="entry name" value="PNPLA_dom"/>
</dbReference>
<sequence length="420" mass="47080">MSVNSLFSDPTIRVWGDVPLSVEQLIESETQRKDSLDISLIIDEDGQPKPQHHLTISGGGANGAYGAGLLNGLTQSGERPEYRLVTGISTGAIIGLYAFLGEEYDDKLKSFYTQLSDQDLYQTRYIWQLFSSSSLLDTAAFETRVREEIDRELLNEVKKQYLRGRSFLVQTTNLDEQRPVIWNMGAIAMHDSPEAEALFESVILASASIPGIFEPVLIPVNVDGVLYDEMHVDGGVIAQVFFIPEDLDIEAVAEVEKLNLKQRGLDVQRGKESYVWLISNARIGASWHPTALSITDIVSRSISTMIKFQGRNSIAQVYQQSQLTESSFNYSYIPDRLPDAPEDAPFDKIYMQNLYCYGYALGLNQSHWNSDLPNYAQIHEEGAAHQMRNGATSIRDFDWEQLDSGLSKQIQTCLLTIDSE</sequence>
<dbReference type="Pfam" id="PF01734">
    <property type="entry name" value="Patatin"/>
    <property type="match status" value="1"/>
</dbReference>
<accession>A0A511QSQ8</accession>
<feature type="active site" description="Nucleophile" evidence="4">
    <location>
        <position position="89"/>
    </location>
</feature>
<name>A0A511QSQ8_9VIBR</name>
<feature type="short sequence motif" description="GXSXG" evidence="4">
    <location>
        <begin position="87"/>
        <end position="91"/>
    </location>
</feature>
<dbReference type="GO" id="GO:0016787">
    <property type="term" value="F:hydrolase activity"/>
    <property type="evidence" value="ECO:0007669"/>
    <property type="project" value="UniProtKB-UniRule"/>
</dbReference>
<dbReference type="Gene3D" id="3.40.1090.10">
    <property type="entry name" value="Cytosolic phospholipase A2 catalytic domain"/>
    <property type="match status" value="1"/>
</dbReference>
<comment type="caution">
    <text evidence="6">The sequence shown here is derived from an EMBL/GenBank/DDBJ whole genome shotgun (WGS) entry which is preliminary data.</text>
</comment>
<dbReference type="EMBL" id="BJXK01000007">
    <property type="protein sequence ID" value="GEM79896.1"/>
    <property type="molecule type" value="Genomic_DNA"/>
</dbReference>
<reference evidence="6 7" key="1">
    <citation type="submission" date="2019-07" db="EMBL/GenBank/DDBJ databases">
        <title>Whole genome shotgun sequence of Vibrio superstes NBRC 103154.</title>
        <authorList>
            <person name="Hosoyama A."/>
            <person name="Uohara A."/>
            <person name="Ohji S."/>
            <person name="Ichikawa N."/>
        </authorList>
    </citation>
    <scope>NUCLEOTIDE SEQUENCE [LARGE SCALE GENOMIC DNA]</scope>
    <source>
        <strain evidence="6 7">NBRC 103154</strain>
    </source>
</reference>
<feature type="active site" description="Proton acceptor" evidence="4">
    <location>
        <position position="233"/>
    </location>
</feature>
<evidence type="ECO:0000313" key="7">
    <source>
        <dbReference type="Proteomes" id="UP000321113"/>
    </source>
</evidence>
<dbReference type="Proteomes" id="UP000321113">
    <property type="component" value="Unassembled WGS sequence"/>
</dbReference>
<evidence type="ECO:0000256" key="3">
    <source>
        <dbReference type="ARBA" id="ARBA00023098"/>
    </source>
</evidence>
<organism evidence="6 7">
    <name type="scientific">Vibrio superstes NBRC 103154</name>
    <dbReference type="NCBI Taxonomy" id="1219062"/>
    <lineage>
        <taxon>Bacteria</taxon>
        <taxon>Pseudomonadati</taxon>
        <taxon>Pseudomonadota</taxon>
        <taxon>Gammaproteobacteria</taxon>
        <taxon>Vibrionales</taxon>
        <taxon>Vibrionaceae</taxon>
        <taxon>Vibrio</taxon>
    </lineage>
</organism>
<dbReference type="PROSITE" id="PS51635">
    <property type="entry name" value="PNPLA"/>
    <property type="match status" value="1"/>
</dbReference>
<keyword evidence="3 4" id="KW-0443">Lipid metabolism</keyword>
<evidence type="ECO:0000256" key="2">
    <source>
        <dbReference type="ARBA" id="ARBA00022963"/>
    </source>
</evidence>
<dbReference type="GO" id="GO:0016042">
    <property type="term" value="P:lipid catabolic process"/>
    <property type="evidence" value="ECO:0007669"/>
    <property type="project" value="UniProtKB-UniRule"/>
</dbReference>
<dbReference type="InterPro" id="IPR050301">
    <property type="entry name" value="NTE"/>
</dbReference>
<dbReference type="PANTHER" id="PTHR14226">
    <property type="entry name" value="NEUROPATHY TARGET ESTERASE/SWISS CHEESE D.MELANOGASTER"/>
    <property type="match status" value="1"/>
</dbReference>
<gene>
    <name evidence="6" type="ORF">VSU01S_21410</name>
</gene>
<keyword evidence="7" id="KW-1185">Reference proteome</keyword>
<protein>
    <recommendedName>
        <fullName evidence="5">PNPLA domain-containing protein</fullName>
    </recommendedName>
</protein>
<dbReference type="AlphaFoldDB" id="A0A511QSQ8"/>
<evidence type="ECO:0000256" key="1">
    <source>
        <dbReference type="ARBA" id="ARBA00022801"/>
    </source>
</evidence>
<evidence type="ECO:0000256" key="4">
    <source>
        <dbReference type="PROSITE-ProRule" id="PRU01161"/>
    </source>
</evidence>
<proteinExistence type="predicted"/>
<feature type="short sequence motif" description="DGA/G" evidence="4">
    <location>
        <begin position="233"/>
        <end position="235"/>
    </location>
</feature>
<feature type="domain" description="PNPLA" evidence="5">
    <location>
        <begin position="54"/>
        <end position="249"/>
    </location>
</feature>
<dbReference type="PANTHER" id="PTHR14226:SF74">
    <property type="entry name" value="BLR4684 PROTEIN"/>
    <property type="match status" value="1"/>
</dbReference>
<keyword evidence="2 4" id="KW-0442">Lipid degradation</keyword>
<dbReference type="InterPro" id="IPR016035">
    <property type="entry name" value="Acyl_Trfase/lysoPLipase"/>
</dbReference>
<evidence type="ECO:0000259" key="5">
    <source>
        <dbReference type="PROSITE" id="PS51635"/>
    </source>
</evidence>
<dbReference type="SUPFAM" id="SSF52151">
    <property type="entry name" value="FabD/lysophospholipase-like"/>
    <property type="match status" value="1"/>
</dbReference>